<feature type="domain" description="HTH tetR-type" evidence="3">
    <location>
        <begin position="5"/>
        <end position="65"/>
    </location>
</feature>
<dbReference type="InterPro" id="IPR009057">
    <property type="entry name" value="Homeodomain-like_sf"/>
</dbReference>
<evidence type="ECO:0000256" key="2">
    <source>
        <dbReference type="PROSITE-ProRule" id="PRU00335"/>
    </source>
</evidence>
<dbReference type="InterPro" id="IPR050624">
    <property type="entry name" value="HTH-type_Tx_Regulator"/>
</dbReference>
<proteinExistence type="predicted"/>
<keyword evidence="4" id="KW-0808">Transferase</keyword>
<dbReference type="PROSITE" id="PS50977">
    <property type="entry name" value="HTH_TETR_2"/>
    <property type="match status" value="1"/>
</dbReference>
<dbReference type="PANTHER" id="PTHR43479:SF11">
    <property type="entry name" value="ACREF_ENVCD OPERON REPRESSOR-RELATED"/>
    <property type="match status" value="1"/>
</dbReference>
<evidence type="ECO:0000313" key="5">
    <source>
        <dbReference type="Proteomes" id="UP000095544"/>
    </source>
</evidence>
<dbReference type="InterPro" id="IPR001647">
    <property type="entry name" value="HTH_TetR"/>
</dbReference>
<evidence type="ECO:0000256" key="1">
    <source>
        <dbReference type="ARBA" id="ARBA00023125"/>
    </source>
</evidence>
<dbReference type="SUPFAM" id="SSF46689">
    <property type="entry name" value="Homeodomain-like"/>
    <property type="match status" value="1"/>
</dbReference>
<protein>
    <submittedName>
        <fullName evidence="4">Probable dihydroxyacetone kinase regulator</fullName>
    </submittedName>
</protein>
<dbReference type="Gene3D" id="1.10.357.10">
    <property type="entry name" value="Tetracycline Repressor, domain 2"/>
    <property type="match status" value="1"/>
</dbReference>
<keyword evidence="1 2" id="KW-0238">DNA-binding</keyword>
<sequence>MDNGDRTKQKFVTAMTELMGAKPLDKITVKEIVEKSGMTRQTFYRCFLDKYDLVNWHFERLAKKSFLQMGVSMTLREGLEKKFWFIKNEQTFFAAAFQSEDYNSLVAYDYECILQFYKNIIEKKTKKPLDEDICFLLEMYCRGSIYMTARWARRNMDLAPEKMADLLIQALPQPLEELLSELQPDLQDE</sequence>
<dbReference type="Pfam" id="PF00440">
    <property type="entry name" value="TetR_N"/>
    <property type="match status" value="1"/>
</dbReference>
<dbReference type="Proteomes" id="UP000095544">
    <property type="component" value="Unassembled WGS sequence"/>
</dbReference>
<dbReference type="EMBL" id="CYZU01000056">
    <property type="protein sequence ID" value="CUP09258.1"/>
    <property type="molecule type" value="Genomic_DNA"/>
</dbReference>
<dbReference type="OrthoDB" id="9810250at2"/>
<dbReference type="Pfam" id="PF14278">
    <property type="entry name" value="TetR_C_8"/>
    <property type="match status" value="1"/>
</dbReference>
<accession>A0A174KHH0</accession>
<dbReference type="GO" id="GO:0016301">
    <property type="term" value="F:kinase activity"/>
    <property type="evidence" value="ECO:0007669"/>
    <property type="project" value="UniProtKB-KW"/>
</dbReference>
<dbReference type="GO" id="GO:0003677">
    <property type="term" value="F:DNA binding"/>
    <property type="evidence" value="ECO:0007669"/>
    <property type="project" value="UniProtKB-UniRule"/>
</dbReference>
<organism evidence="4 5">
    <name type="scientific">Faecalicatena contorta</name>
    <dbReference type="NCBI Taxonomy" id="39482"/>
    <lineage>
        <taxon>Bacteria</taxon>
        <taxon>Bacillati</taxon>
        <taxon>Bacillota</taxon>
        <taxon>Clostridia</taxon>
        <taxon>Lachnospirales</taxon>
        <taxon>Lachnospiraceae</taxon>
        <taxon>Faecalicatena</taxon>
    </lineage>
</organism>
<dbReference type="InterPro" id="IPR039532">
    <property type="entry name" value="TetR_C_Firmicutes"/>
</dbReference>
<dbReference type="RefSeq" id="WP_050638658.1">
    <property type="nucleotide sequence ID" value="NZ_CABKUE010000004.1"/>
</dbReference>
<gene>
    <name evidence="4" type="ORF">ERS852491_04248</name>
</gene>
<reference evidence="4 5" key="1">
    <citation type="submission" date="2015-09" db="EMBL/GenBank/DDBJ databases">
        <authorList>
            <consortium name="Pathogen Informatics"/>
        </authorList>
    </citation>
    <scope>NUCLEOTIDE SEQUENCE [LARGE SCALE GENOMIC DNA]</scope>
    <source>
        <strain evidence="4 5">2789STDY5834876</strain>
    </source>
</reference>
<dbReference type="PANTHER" id="PTHR43479">
    <property type="entry name" value="ACREF/ENVCD OPERON REPRESSOR-RELATED"/>
    <property type="match status" value="1"/>
</dbReference>
<evidence type="ECO:0000313" key="4">
    <source>
        <dbReference type="EMBL" id="CUP09258.1"/>
    </source>
</evidence>
<dbReference type="STRING" id="39482.ERS852491_04248"/>
<name>A0A174KHH0_9FIRM</name>
<evidence type="ECO:0000259" key="3">
    <source>
        <dbReference type="PROSITE" id="PS50977"/>
    </source>
</evidence>
<feature type="DNA-binding region" description="H-T-H motif" evidence="2">
    <location>
        <begin position="28"/>
        <end position="47"/>
    </location>
</feature>
<keyword evidence="4" id="KW-0418">Kinase</keyword>
<dbReference type="AlphaFoldDB" id="A0A174KHH0"/>